<evidence type="ECO:0000256" key="1">
    <source>
        <dbReference type="ARBA" id="ARBA00000681"/>
    </source>
</evidence>
<evidence type="ECO:0000256" key="7">
    <source>
        <dbReference type="ARBA" id="ARBA00023277"/>
    </source>
</evidence>
<keyword evidence="8" id="KW-0326">Glycosidase</keyword>
<dbReference type="Gene3D" id="3.20.20.80">
    <property type="entry name" value="Glycosidases"/>
    <property type="match status" value="1"/>
</dbReference>
<evidence type="ECO:0000259" key="10">
    <source>
        <dbReference type="PROSITE" id="PS51760"/>
    </source>
</evidence>
<dbReference type="PANTHER" id="PTHR31490:SF88">
    <property type="entry name" value="BETA-XYLANASE"/>
    <property type="match status" value="1"/>
</dbReference>
<evidence type="ECO:0000313" key="11">
    <source>
        <dbReference type="EMBL" id="KAF0725170.1"/>
    </source>
</evidence>
<dbReference type="InterPro" id="IPR001000">
    <property type="entry name" value="GH10_dom"/>
</dbReference>
<keyword evidence="9" id="KW-0624">Polysaccharide degradation</keyword>
<evidence type="ECO:0000256" key="6">
    <source>
        <dbReference type="ARBA" id="ARBA00022801"/>
    </source>
</evidence>
<dbReference type="EMBL" id="VJMJ01000249">
    <property type="protein sequence ID" value="KAF0725170.1"/>
    <property type="molecule type" value="Genomic_DNA"/>
</dbReference>
<dbReference type="GO" id="GO:0031176">
    <property type="term" value="F:endo-1,4-beta-xylanase activity"/>
    <property type="evidence" value="ECO:0007669"/>
    <property type="project" value="UniProtKB-EC"/>
</dbReference>
<comment type="caution">
    <text evidence="11">The sequence shown here is derived from an EMBL/GenBank/DDBJ whole genome shotgun (WGS) entry which is preliminary data.</text>
</comment>
<organism evidence="11 12">
    <name type="scientific">Aphanomyces euteiches</name>
    <dbReference type="NCBI Taxonomy" id="100861"/>
    <lineage>
        <taxon>Eukaryota</taxon>
        <taxon>Sar</taxon>
        <taxon>Stramenopiles</taxon>
        <taxon>Oomycota</taxon>
        <taxon>Saprolegniomycetes</taxon>
        <taxon>Saprolegniales</taxon>
        <taxon>Verrucalvaceae</taxon>
        <taxon>Aphanomyces</taxon>
    </lineage>
</organism>
<dbReference type="SUPFAM" id="SSF51445">
    <property type="entry name" value="(Trans)glycosidases"/>
    <property type="match status" value="1"/>
</dbReference>
<dbReference type="InterPro" id="IPR044846">
    <property type="entry name" value="GH10"/>
</dbReference>
<protein>
    <recommendedName>
        <fullName evidence="3">endo-1,4-beta-xylanase</fullName>
        <ecNumber evidence="3">3.2.1.8</ecNumber>
    </recommendedName>
</protein>
<keyword evidence="4" id="KW-0858">Xylan degradation</keyword>
<gene>
    <name evidence="11" type="ORF">Ae201684_016322</name>
</gene>
<reference evidence="11 12" key="1">
    <citation type="submission" date="2019-07" db="EMBL/GenBank/DDBJ databases">
        <title>Genomics analysis of Aphanomyces spp. identifies a new class of oomycete effector associated with host adaptation.</title>
        <authorList>
            <person name="Gaulin E."/>
        </authorList>
    </citation>
    <scope>NUCLEOTIDE SEQUENCE [LARGE SCALE GENOMIC DNA]</scope>
    <source>
        <strain evidence="11 12">ATCC 201684</strain>
    </source>
</reference>
<evidence type="ECO:0000256" key="5">
    <source>
        <dbReference type="ARBA" id="ARBA00022729"/>
    </source>
</evidence>
<dbReference type="Pfam" id="PF00331">
    <property type="entry name" value="Glyco_hydro_10"/>
    <property type="match status" value="1"/>
</dbReference>
<keyword evidence="5" id="KW-0732">Signal</keyword>
<evidence type="ECO:0000256" key="9">
    <source>
        <dbReference type="ARBA" id="ARBA00023326"/>
    </source>
</evidence>
<accession>A0A6G0WD09</accession>
<keyword evidence="7" id="KW-0119">Carbohydrate metabolism</keyword>
<dbReference type="VEuPathDB" id="FungiDB:AeMF1_014955"/>
<sequence>MGFQMHLTQNQNLAGQADLFKRFSDIGVTIHVTEMDVGGNNQQQQATVFGTVAKNCKANPKCEAFVVWGITDKDSWRANETPLLFNNNLEKKPAFAACANVIKGRRLLRGEPLEEDQG</sequence>
<evidence type="ECO:0000256" key="8">
    <source>
        <dbReference type="ARBA" id="ARBA00023295"/>
    </source>
</evidence>
<feature type="domain" description="GH10" evidence="10">
    <location>
        <begin position="1"/>
        <end position="101"/>
    </location>
</feature>
<evidence type="ECO:0000256" key="2">
    <source>
        <dbReference type="ARBA" id="ARBA00007495"/>
    </source>
</evidence>
<proteinExistence type="inferred from homology"/>
<dbReference type="PANTHER" id="PTHR31490">
    <property type="entry name" value="GLYCOSYL HYDROLASE"/>
    <property type="match status" value="1"/>
</dbReference>
<comment type="similarity">
    <text evidence="2">Belongs to the glycosyl hydrolase 10 (cellulase F) family.</text>
</comment>
<dbReference type="Proteomes" id="UP000481153">
    <property type="component" value="Unassembled WGS sequence"/>
</dbReference>
<dbReference type="GO" id="GO:0045493">
    <property type="term" value="P:xylan catabolic process"/>
    <property type="evidence" value="ECO:0007669"/>
    <property type="project" value="UniProtKB-KW"/>
</dbReference>
<dbReference type="PROSITE" id="PS51760">
    <property type="entry name" value="GH10_2"/>
    <property type="match status" value="1"/>
</dbReference>
<evidence type="ECO:0000256" key="4">
    <source>
        <dbReference type="ARBA" id="ARBA00022651"/>
    </source>
</evidence>
<keyword evidence="12" id="KW-1185">Reference proteome</keyword>
<dbReference type="AlphaFoldDB" id="A0A6G0WD09"/>
<comment type="catalytic activity">
    <reaction evidence="1">
        <text>Endohydrolysis of (1-&gt;4)-beta-D-xylosidic linkages in xylans.</text>
        <dbReference type="EC" id="3.2.1.8"/>
    </reaction>
</comment>
<evidence type="ECO:0000313" key="12">
    <source>
        <dbReference type="Proteomes" id="UP000481153"/>
    </source>
</evidence>
<dbReference type="InterPro" id="IPR017853">
    <property type="entry name" value="GH"/>
</dbReference>
<evidence type="ECO:0000256" key="3">
    <source>
        <dbReference type="ARBA" id="ARBA00012590"/>
    </source>
</evidence>
<name>A0A6G0WD09_9STRA</name>
<dbReference type="EC" id="3.2.1.8" evidence="3"/>
<keyword evidence="6" id="KW-0378">Hydrolase</keyword>